<protein>
    <submittedName>
        <fullName evidence="1">Uncharacterized protein</fullName>
    </submittedName>
</protein>
<organism evidence="1 2">
    <name type="scientific">Carnegiea gigantea</name>
    <dbReference type="NCBI Taxonomy" id="171969"/>
    <lineage>
        <taxon>Eukaryota</taxon>
        <taxon>Viridiplantae</taxon>
        <taxon>Streptophyta</taxon>
        <taxon>Embryophyta</taxon>
        <taxon>Tracheophyta</taxon>
        <taxon>Spermatophyta</taxon>
        <taxon>Magnoliopsida</taxon>
        <taxon>eudicotyledons</taxon>
        <taxon>Gunneridae</taxon>
        <taxon>Pentapetalae</taxon>
        <taxon>Caryophyllales</taxon>
        <taxon>Cactineae</taxon>
        <taxon>Cactaceae</taxon>
        <taxon>Cactoideae</taxon>
        <taxon>Echinocereeae</taxon>
        <taxon>Carnegiea</taxon>
    </lineage>
</organism>
<accession>A0A9Q1GYC1</accession>
<evidence type="ECO:0000313" key="2">
    <source>
        <dbReference type="Proteomes" id="UP001153076"/>
    </source>
</evidence>
<gene>
    <name evidence="1" type="ORF">Cgig2_008558</name>
</gene>
<dbReference type="EMBL" id="JAKOGI010001101">
    <property type="protein sequence ID" value="KAJ8427754.1"/>
    <property type="molecule type" value="Genomic_DNA"/>
</dbReference>
<dbReference type="AlphaFoldDB" id="A0A9Q1GYC1"/>
<name>A0A9Q1GYC1_9CARY</name>
<proteinExistence type="predicted"/>
<dbReference type="Proteomes" id="UP001153076">
    <property type="component" value="Unassembled WGS sequence"/>
</dbReference>
<reference evidence="1" key="1">
    <citation type="submission" date="2022-04" db="EMBL/GenBank/DDBJ databases">
        <title>Carnegiea gigantea Genome sequencing and assembly v2.</title>
        <authorList>
            <person name="Copetti D."/>
            <person name="Sanderson M.J."/>
            <person name="Burquez A."/>
            <person name="Wojciechowski M.F."/>
        </authorList>
    </citation>
    <scope>NUCLEOTIDE SEQUENCE</scope>
    <source>
        <strain evidence="1">SGP5-SGP5p</strain>
        <tissue evidence="1">Aerial part</tissue>
    </source>
</reference>
<keyword evidence="2" id="KW-1185">Reference proteome</keyword>
<comment type="caution">
    <text evidence="1">The sequence shown here is derived from an EMBL/GenBank/DDBJ whole genome shotgun (WGS) entry which is preliminary data.</text>
</comment>
<evidence type="ECO:0000313" key="1">
    <source>
        <dbReference type="EMBL" id="KAJ8427754.1"/>
    </source>
</evidence>
<sequence>MRCFSTRPTSLVCCMDQGISRWRWPLLSCIGERLNRGSDCLVTESTRLGSAQRAIRVKTRGPVVKERARVQERQSMMQLLKEKLSVTVCAVTMTFPPTHSTREMANYVRMTFTWRWRSASRLPCPLPEDFNGLCPCFSLAEAEAAAVESGMPEIIQATFYAILLNEMLEVGVVHEYMAERMRSLLVWMRIMDKVIRRAQLHRQPNEVEVKGARDG</sequence>